<evidence type="ECO:0000313" key="2">
    <source>
        <dbReference type="EMBL" id="QUR66229.1"/>
    </source>
</evidence>
<evidence type="ECO:0000313" key="3">
    <source>
        <dbReference type="Proteomes" id="UP000682202"/>
    </source>
</evidence>
<dbReference type="Proteomes" id="UP000682202">
    <property type="component" value="Chromosome"/>
</dbReference>
<dbReference type="KEGG" id="mspg:F6B93_03230"/>
<proteinExistence type="predicted"/>
<evidence type="ECO:0000256" key="1">
    <source>
        <dbReference type="SAM" id="SignalP"/>
    </source>
</evidence>
<protein>
    <submittedName>
        <fullName evidence="2">DUF2599 domain-containing protein</fullName>
    </submittedName>
</protein>
<organism evidence="2 3">
    <name type="scientific">Mycobacterium spongiae</name>
    <dbReference type="NCBI Taxonomy" id="886343"/>
    <lineage>
        <taxon>Bacteria</taxon>
        <taxon>Bacillati</taxon>
        <taxon>Actinomycetota</taxon>
        <taxon>Actinomycetes</taxon>
        <taxon>Mycobacteriales</taxon>
        <taxon>Mycobacteriaceae</taxon>
        <taxon>Mycobacterium</taxon>
    </lineage>
</organism>
<keyword evidence="3" id="KW-1185">Reference proteome</keyword>
<keyword evidence="1" id="KW-0732">Signal</keyword>
<feature type="signal peptide" evidence="1">
    <location>
        <begin position="1"/>
        <end position="23"/>
    </location>
</feature>
<dbReference type="InterPro" id="IPR019719">
    <property type="entry name" value="DUF2599"/>
</dbReference>
<sequence>MRVLLAVSTAVFVALLGAGPAGASPAADPGADADPPFVGHVEWTQWRSLTSLRIYPTTSGRTAAGHLGPRGAADEAWAEVLALAPDADSVGMHAQFMCHWNFAEIAQPGKASWNLEPWRPVVDDVAMITSACNPVGAEVRVPSTTDGQF</sequence>
<accession>A0A975JW51</accession>
<dbReference type="EMBL" id="CP046600">
    <property type="protein sequence ID" value="QUR66229.1"/>
    <property type="molecule type" value="Genomic_DNA"/>
</dbReference>
<dbReference type="RefSeq" id="WP_211697711.1">
    <property type="nucleotide sequence ID" value="NZ_CP046600.1"/>
</dbReference>
<name>A0A975JW51_9MYCO</name>
<gene>
    <name evidence="2" type="ORF">F6B93_03230</name>
</gene>
<reference evidence="2" key="1">
    <citation type="submission" date="2019-12" db="EMBL/GenBank/DDBJ databases">
        <title>Mycobacterium spongiae sp. nov.</title>
        <authorList>
            <person name="Stinear T."/>
        </authorList>
    </citation>
    <scope>NUCLEOTIDE SEQUENCE</scope>
    <source>
        <strain evidence="2">FSD4b-SM</strain>
    </source>
</reference>
<dbReference type="Pfam" id="PF10783">
    <property type="entry name" value="DUF2599"/>
    <property type="match status" value="1"/>
</dbReference>
<dbReference type="AlphaFoldDB" id="A0A975JW51"/>
<feature type="chain" id="PRO_5037608348" evidence="1">
    <location>
        <begin position="24"/>
        <end position="149"/>
    </location>
</feature>